<dbReference type="Pfam" id="PF04389">
    <property type="entry name" value="Peptidase_M28"/>
    <property type="match status" value="1"/>
</dbReference>
<dbReference type="InterPro" id="IPR046450">
    <property type="entry name" value="PA_dom_sf"/>
</dbReference>
<organism evidence="9 10">
    <name type="scientific">Sphingobacterium populi</name>
    <dbReference type="NCBI Taxonomy" id="1812824"/>
    <lineage>
        <taxon>Bacteria</taxon>
        <taxon>Pseudomonadati</taxon>
        <taxon>Bacteroidota</taxon>
        <taxon>Sphingobacteriia</taxon>
        <taxon>Sphingobacteriales</taxon>
        <taxon>Sphingobacteriaceae</taxon>
        <taxon>Sphingobacterium</taxon>
    </lineage>
</organism>
<evidence type="ECO:0000313" key="10">
    <source>
        <dbReference type="Proteomes" id="UP001597418"/>
    </source>
</evidence>
<dbReference type="SUPFAM" id="SSF53187">
    <property type="entry name" value="Zn-dependent exopeptidases"/>
    <property type="match status" value="1"/>
</dbReference>
<keyword evidence="4 7" id="KW-0732">Signal</keyword>
<evidence type="ECO:0000256" key="6">
    <source>
        <dbReference type="ARBA" id="ARBA00022833"/>
    </source>
</evidence>
<reference evidence="10" key="1">
    <citation type="journal article" date="2019" name="Int. J. Syst. Evol. Microbiol.">
        <title>The Global Catalogue of Microorganisms (GCM) 10K type strain sequencing project: providing services to taxonomists for standard genome sequencing and annotation.</title>
        <authorList>
            <consortium name="The Broad Institute Genomics Platform"/>
            <consortium name="The Broad Institute Genome Sequencing Center for Infectious Disease"/>
            <person name="Wu L."/>
            <person name="Ma J."/>
        </authorList>
    </citation>
    <scope>NUCLEOTIDE SEQUENCE [LARGE SCALE GENOMIC DNA]</scope>
    <source>
        <strain evidence="10">KCTC 42247</strain>
    </source>
</reference>
<evidence type="ECO:0000256" key="1">
    <source>
        <dbReference type="ARBA" id="ARBA00022438"/>
    </source>
</evidence>
<keyword evidence="6" id="KW-0862">Zinc</keyword>
<evidence type="ECO:0000256" key="4">
    <source>
        <dbReference type="ARBA" id="ARBA00022729"/>
    </source>
</evidence>
<keyword evidence="5" id="KW-0378">Hydrolase</keyword>
<keyword evidence="3" id="KW-0479">Metal-binding</keyword>
<comment type="caution">
    <text evidence="9">The sequence shown here is derived from an EMBL/GenBank/DDBJ whole genome shotgun (WGS) entry which is preliminary data.</text>
</comment>
<dbReference type="PANTHER" id="PTHR12147:SF56">
    <property type="entry name" value="AMINOPEPTIDASE YDR415C-RELATED"/>
    <property type="match status" value="1"/>
</dbReference>
<dbReference type="RefSeq" id="WP_066752819.1">
    <property type="nucleotide sequence ID" value="NZ_JBHUMB010000005.1"/>
</dbReference>
<evidence type="ECO:0000256" key="3">
    <source>
        <dbReference type="ARBA" id="ARBA00022723"/>
    </source>
</evidence>
<dbReference type="Gene3D" id="3.50.30.30">
    <property type="match status" value="1"/>
</dbReference>
<evidence type="ECO:0000259" key="8">
    <source>
        <dbReference type="Pfam" id="PF04389"/>
    </source>
</evidence>
<feature type="signal peptide" evidence="7">
    <location>
        <begin position="1"/>
        <end position="22"/>
    </location>
</feature>
<keyword evidence="2" id="KW-0645">Protease</keyword>
<accession>A0ABW5U8C5</accession>
<sequence>MYKTLPILALSLLALASCHSQSEQYDASTLDSAALAAISETTYRNYVTELSSDDFLGRKPFTKGDTLAVQYIEKQFKDLGLAPGNGDSYFQEVPMVQIDAKPTNNTWTFSGAKGQVNARYLDDFVIGSPQLNEQIQVSDSELVFVGFGIVAPEFDWNDYADVDVKGKTVVAMISDPGRYDKNLFKADTMTYYGRWTYKYEEAARQGAAGVILIHETDAASYGWNVVRSGWSGPQLSLVPQENAQNVQFQSWITTPIADQLFAISTIDAGAMEDAKKPGFKAREMGVKTGVTLQNKIRKSTSNNVIAQLKGTKRPDEVIIYTAHWDHLGVGEATDGDSIFNGAIDNAAGVAALFEIAKAFQAAKVQPERTIVFMAVTAEEEGLLGSQYYTEHPIFPLDKTVGNLNMDAFNAVGATKGVSIVGRGQTELEDVVARSAAKFDRVIVDSGNPSSGGFYRSDHFNFVKQGVPGLFMGSGGDYLETDTVALNKRKEALAGTYHTVHDEINEHWDLTGILADIRLFFDIGYSLSMDTAFPNFKSKSEFKELGDKRLSK</sequence>
<evidence type="ECO:0000256" key="5">
    <source>
        <dbReference type="ARBA" id="ARBA00022801"/>
    </source>
</evidence>
<evidence type="ECO:0000313" key="9">
    <source>
        <dbReference type="EMBL" id="MFD2741830.1"/>
    </source>
</evidence>
<keyword evidence="1" id="KW-0031">Aminopeptidase</keyword>
<dbReference type="SUPFAM" id="SSF52025">
    <property type="entry name" value="PA domain"/>
    <property type="match status" value="1"/>
</dbReference>
<evidence type="ECO:0000256" key="2">
    <source>
        <dbReference type="ARBA" id="ARBA00022670"/>
    </source>
</evidence>
<gene>
    <name evidence="9" type="ORF">ACFSQ6_00315</name>
</gene>
<dbReference type="Gene3D" id="3.40.630.10">
    <property type="entry name" value="Zn peptidases"/>
    <property type="match status" value="1"/>
</dbReference>
<dbReference type="InterPro" id="IPR007484">
    <property type="entry name" value="Peptidase_M28"/>
</dbReference>
<evidence type="ECO:0000256" key="7">
    <source>
        <dbReference type="SAM" id="SignalP"/>
    </source>
</evidence>
<dbReference type="CDD" id="cd05660">
    <property type="entry name" value="M28_like_PA"/>
    <property type="match status" value="1"/>
</dbReference>
<dbReference type="PANTHER" id="PTHR12147">
    <property type="entry name" value="METALLOPEPTIDASE M28 FAMILY MEMBER"/>
    <property type="match status" value="1"/>
</dbReference>
<dbReference type="PROSITE" id="PS51257">
    <property type="entry name" value="PROKAR_LIPOPROTEIN"/>
    <property type="match status" value="1"/>
</dbReference>
<dbReference type="Proteomes" id="UP001597418">
    <property type="component" value="Unassembled WGS sequence"/>
</dbReference>
<protein>
    <submittedName>
        <fullName evidence="9">M28 family metallopeptidase</fullName>
    </submittedName>
</protein>
<keyword evidence="10" id="KW-1185">Reference proteome</keyword>
<proteinExistence type="predicted"/>
<dbReference type="EMBL" id="JBHUMB010000005">
    <property type="protein sequence ID" value="MFD2741830.1"/>
    <property type="molecule type" value="Genomic_DNA"/>
</dbReference>
<feature type="chain" id="PRO_5046559030" evidence="7">
    <location>
        <begin position="23"/>
        <end position="551"/>
    </location>
</feature>
<dbReference type="InterPro" id="IPR045175">
    <property type="entry name" value="M28_fam"/>
</dbReference>
<feature type="domain" description="Peptidase M28" evidence="8">
    <location>
        <begin position="303"/>
        <end position="515"/>
    </location>
</feature>
<name>A0ABW5U8C5_9SPHI</name>